<name>A0ABY2LYX0_9LEPT</name>
<dbReference type="EMBL" id="RQFO01000004">
    <property type="protein sequence ID" value="TGL06327.1"/>
    <property type="molecule type" value="Genomic_DNA"/>
</dbReference>
<gene>
    <name evidence="2" type="ORF">EHQ31_06460</name>
</gene>
<proteinExistence type="predicted"/>
<evidence type="ECO:0000259" key="1">
    <source>
        <dbReference type="PROSITE" id="PS51186"/>
    </source>
</evidence>
<sequence length="255" mass="29570">MKIISIDQNNIDVEHICCALGNDIKNKTRAESKKNWMRDSFEEGLVFKRLDERGKVFIEYIPVEKSWKPIGGKNFMVIHCLWVSGQFKGKGFSTQLLNECIFDAKQKKMDGIVVVTSNQVKPYLTDKKFYLKHGFELVDTAPPYFELLLLKLNQNTKLPFFLEHSKNKINTHKKGLTFIYSNQCPFMEEYVLLLANLSKKKKIPVDIKKLKNHKEAQTFGSPFGTLGIYYEGKFLTHELMSEKKFETLLNSLSQI</sequence>
<dbReference type="PROSITE" id="PS51186">
    <property type="entry name" value="GNAT"/>
    <property type="match status" value="1"/>
</dbReference>
<dbReference type="Pfam" id="PF14268">
    <property type="entry name" value="YoaP"/>
    <property type="match status" value="1"/>
</dbReference>
<keyword evidence="3" id="KW-1185">Reference proteome</keyword>
<dbReference type="SUPFAM" id="SSF55729">
    <property type="entry name" value="Acyl-CoA N-acyltransferases (Nat)"/>
    <property type="match status" value="1"/>
</dbReference>
<dbReference type="Pfam" id="PF00583">
    <property type="entry name" value="Acetyltransf_1"/>
    <property type="match status" value="1"/>
</dbReference>
<dbReference type="RefSeq" id="WP_135570639.1">
    <property type="nucleotide sequence ID" value="NZ_RQFN01000011.1"/>
</dbReference>
<evidence type="ECO:0000313" key="2">
    <source>
        <dbReference type="EMBL" id="TGL06327.1"/>
    </source>
</evidence>
<comment type="caution">
    <text evidence="2">The sequence shown here is derived from an EMBL/GenBank/DDBJ whole genome shotgun (WGS) entry which is preliminary data.</text>
</comment>
<reference evidence="3" key="1">
    <citation type="journal article" date="2019" name="PLoS Negl. Trop. Dis.">
        <title>Revisiting the worldwide diversity of Leptospira species in the environment.</title>
        <authorList>
            <person name="Vincent A.T."/>
            <person name="Schiettekatte O."/>
            <person name="Bourhy P."/>
            <person name="Veyrier F.J."/>
            <person name="Picardeau M."/>
        </authorList>
    </citation>
    <scope>NUCLEOTIDE SEQUENCE [LARGE SCALE GENOMIC DNA]</scope>
    <source>
        <strain evidence="3">201800278</strain>
    </source>
</reference>
<dbReference type="InterPro" id="IPR025685">
    <property type="entry name" value="YoaP-like_dom"/>
</dbReference>
<accession>A0ABY2LYX0</accession>
<protein>
    <submittedName>
        <fullName evidence="2">GNAT family N-acetyltransferase</fullName>
    </submittedName>
</protein>
<organism evidence="2 3">
    <name type="scientific">Leptospira montravelensis</name>
    <dbReference type="NCBI Taxonomy" id="2484961"/>
    <lineage>
        <taxon>Bacteria</taxon>
        <taxon>Pseudomonadati</taxon>
        <taxon>Spirochaetota</taxon>
        <taxon>Spirochaetia</taxon>
        <taxon>Leptospirales</taxon>
        <taxon>Leptospiraceae</taxon>
        <taxon>Leptospira</taxon>
    </lineage>
</organism>
<dbReference type="Gene3D" id="3.40.630.30">
    <property type="match status" value="1"/>
</dbReference>
<dbReference type="InterPro" id="IPR000182">
    <property type="entry name" value="GNAT_dom"/>
</dbReference>
<dbReference type="CDD" id="cd04301">
    <property type="entry name" value="NAT_SF"/>
    <property type="match status" value="1"/>
</dbReference>
<dbReference type="Proteomes" id="UP000297465">
    <property type="component" value="Unassembled WGS sequence"/>
</dbReference>
<evidence type="ECO:0000313" key="3">
    <source>
        <dbReference type="Proteomes" id="UP000297465"/>
    </source>
</evidence>
<dbReference type="InterPro" id="IPR016181">
    <property type="entry name" value="Acyl_CoA_acyltransferase"/>
</dbReference>
<feature type="domain" description="N-acetyltransferase" evidence="1">
    <location>
        <begin position="4"/>
        <end position="153"/>
    </location>
</feature>